<dbReference type="KEGG" id="por:APT59_09365"/>
<gene>
    <name evidence="3" type="ORF">APT59_09365</name>
</gene>
<dbReference type="InterPro" id="IPR041698">
    <property type="entry name" value="Methyltransf_25"/>
</dbReference>
<dbReference type="SUPFAM" id="SSF53335">
    <property type="entry name" value="S-adenosyl-L-methionine-dependent methyltransferases"/>
    <property type="match status" value="1"/>
</dbReference>
<dbReference type="Proteomes" id="UP000064137">
    <property type="component" value="Chromosome"/>
</dbReference>
<dbReference type="InterPro" id="IPR029063">
    <property type="entry name" value="SAM-dependent_MTases_sf"/>
</dbReference>
<evidence type="ECO:0000313" key="3">
    <source>
        <dbReference type="EMBL" id="ALZ84400.1"/>
    </source>
</evidence>
<dbReference type="AlphaFoldDB" id="A0A0U4VMJ6"/>
<protein>
    <submittedName>
        <fullName evidence="3">SAM-binding motif-containing protein</fullName>
    </submittedName>
</protein>
<evidence type="ECO:0000259" key="2">
    <source>
        <dbReference type="Pfam" id="PF13649"/>
    </source>
</evidence>
<accession>A0A0U4VMJ6</accession>
<dbReference type="GO" id="GO:0016740">
    <property type="term" value="F:transferase activity"/>
    <property type="evidence" value="ECO:0007669"/>
    <property type="project" value="UniProtKB-KW"/>
</dbReference>
<proteinExistence type="predicted"/>
<name>A0A0U4VMJ6_9PSED</name>
<feature type="domain" description="Methyltransferase" evidence="2">
    <location>
        <begin position="41"/>
        <end position="131"/>
    </location>
</feature>
<dbReference type="EMBL" id="CP013987">
    <property type="protein sequence ID" value="ALZ84400.1"/>
    <property type="molecule type" value="Genomic_DNA"/>
</dbReference>
<dbReference type="OrthoDB" id="9791837at2"/>
<dbReference type="Pfam" id="PF13649">
    <property type="entry name" value="Methyltransf_25"/>
    <property type="match status" value="1"/>
</dbReference>
<sequence>MNKTSYNAIADTFRQTRISLRDDERRYLALLLENLAPGATVLDLGCGTGTPVAAAILAEGHRVLGVDQAAAMLAHARREFPKQRWIEARLENYACAEPYQGALLWDSLFHLERRWHGPVLARVVAGLPAGGRLMLTAGGSGSDAFVDTMFEQPFFYDSHPPEVLRGLLLEQGVRILVDEFMDLPDGGRNRGRCAFVVEKP</sequence>
<dbReference type="CDD" id="cd02440">
    <property type="entry name" value="AdoMet_MTases"/>
    <property type="match status" value="1"/>
</dbReference>
<dbReference type="RefSeq" id="WP_059314596.1">
    <property type="nucleotide sequence ID" value="NZ_CP013987.1"/>
</dbReference>
<keyword evidence="1" id="KW-0808">Transferase</keyword>
<reference evidence="3 4" key="1">
    <citation type="submission" date="2016-01" db="EMBL/GenBank/DDBJ databases">
        <title>Annotation of Pseudomonas oryzihabitans USDA-ARS-USMARC-56511.</title>
        <authorList>
            <person name="Harhay G.P."/>
            <person name="Harhay D.M."/>
            <person name="Smith T.P.L."/>
            <person name="Bono J.L."/>
            <person name="Heaton M.P."/>
            <person name="Clawson M.L."/>
            <person name="Chitko-Mckown C.G."/>
            <person name="Capik S.F."/>
            <person name="DeDonder K.D."/>
            <person name="Apley M.D."/>
            <person name="Lubbers B.V."/>
            <person name="White B.J."/>
            <person name="Larson R.L."/>
        </authorList>
    </citation>
    <scope>NUCLEOTIDE SEQUENCE [LARGE SCALE GENOMIC DNA]</scope>
    <source>
        <strain evidence="3 4">USDA-ARS-USMARC-56511</strain>
    </source>
</reference>
<dbReference type="Gene3D" id="3.40.50.150">
    <property type="entry name" value="Vaccinia Virus protein VP39"/>
    <property type="match status" value="1"/>
</dbReference>
<dbReference type="PANTHER" id="PTHR43861">
    <property type="entry name" value="TRANS-ACONITATE 2-METHYLTRANSFERASE-RELATED"/>
    <property type="match status" value="1"/>
</dbReference>
<evidence type="ECO:0000256" key="1">
    <source>
        <dbReference type="ARBA" id="ARBA00022679"/>
    </source>
</evidence>
<organism evidence="3 4">
    <name type="scientific">Pseudomonas oryzihabitans</name>
    <dbReference type="NCBI Taxonomy" id="47885"/>
    <lineage>
        <taxon>Bacteria</taxon>
        <taxon>Pseudomonadati</taxon>
        <taxon>Pseudomonadota</taxon>
        <taxon>Gammaproteobacteria</taxon>
        <taxon>Pseudomonadales</taxon>
        <taxon>Pseudomonadaceae</taxon>
        <taxon>Pseudomonas</taxon>
    </lineage>
</organism>
<evidence type="ECO:0000313" key="4">
    <source>
        <dbReference type="Proteomes" id="UP000064137"/>
    </source>
</evidence>